<feature type="domain" description="Glycosyltransferase subfamily 4-like N-terminal" evidence="4">
    <location>
        <begin position="62"/>
        <end position="220"/>
    </location>
</feature>
<evidence type="ECO:0000313" key="5">
    <source>
        <dbReference type="EMBL" id="QJW93361.1"/>
    </source>
</evidence>
<dbReference type="Proteomes" id="UP000503447">
    <property type="component" value="Chromosome"/>
</dbReference>
<dbReference type="GO" id="GO:0016757">
    <property type="term" value="F:glycosyltransferase activity"/>
    <property type="evidence" value="ECO:0007669"/>
    <property type="project" value="UniProtKB-KW"/>
</dbReference>
<dbReference type="KEGG" id="ftj:FTUN_0867"/>
<dbReference type="AlphaFoldDB" id="A0A6M5YJ41"/>
<keyword evidence="3 5" id="KW-0808">Transferase</keyword>
<evidence type="ECO:0000256" key="2">
    <source>
        <dbReference type="ARBA" id="ARBA00022676"/>
    </source>
</evidence>
<accession>A0A6M5YJ41</accession>
<organism evidence="5 6">
    <name type="scientific">Frigoriglobus tundricola</name>
    <dbReference type="NCBI Taxonomy" id="2774151"/>
    <lineage>
        <taxon>Bacteria</taxon>
        <taxon>Pseudomonadati</taxon>
        <taxon>Planctomycetota</taxon>
        <taxon>Planctomycetia</taxon>
        <taxon>Gemmatales</taxon>
        <taxon>Gemmataceae</taxon>
        <taxon>Frigoriglobus</taxon>
    </lineage>
</organism>
<dbReference type="SUPFAM" id="SSF53756">
    <property type="entry name" value="UDP-Glycosyltransferase/glycogen phosphorylase"/>
    <property type="match status" value="1"/>
</dbReference>
<gene>
    <name evidence="5" type="ORF">FTUN_0867</name>
</gene>
<dbReference type="Gene3D" id="3.40.50.2000">
    <property type="entry name" value="Glycogen Phosphorylase B"/>
    <property type="match status" value="2"/>
</dbReference>
<sequence length="421" mass="45499">MIPSIAPATHPLTTPHPVDIADSLTHAFPPVAESFSLDHPEAPAGAAGPVVLDARVVTGAGGGPDKTILNSPRFLEPLGYRMVCAYMHPPGDPGFEVLRQKAAQYGAPLVSIPDRGAWDWRVVTEALAVCKRERVTVWHGHDYKTNALGILLKRLWPMRLVTTVHGWVQHTRRTPLYYRIDQLCLPRYERVICVSDDLLESCLAAGVPAKNCVLLENGIDALEYARSRPTAAAKAALGLPAGGFVVGAVGRLSGEKGFDVLIRSAHQLLARGLDVRLLIVGEGGERAALEALVRELHLGDRVRLAGWQADVRGHFEAMDVFALSSLREGLPNVVLEAMALEVPVVSTRVAGIPRLVQDGRNGFLVNAGDLDGLTTALAGVLKNPALSAVFRAAGRRTVETRYSFATRMQRLKRLYDELLAG</sequence>
<dbReference type="PANTHER" id="PTHR12526:SF640">
    <property type="entry name" value="COLANIC ACID BIOSYNTHESIS GLYCOSYLTRANSFERASE WCAL-RELATED"/>
    <property type="match status" value="1"/>
</dbReference>
<protein>
    <submittedName>
        <fullName evidence="5">GT4 family glycosyltransferase</fullName>
    </submittedName>
</protein>
<dbReference type="Pfam" id="PF13692">
    <property type="entry name" value="Glyco_trans_1_4"/>
    <property type="match status" value="1"/>
</dbReference>
<name>A0A6M5YJ41_9BACT</name>
<reference evidence="6" key="1">
    <citation type="submission" date="2020-05" db="EMBL/GenBank/DDBJ databases">
        <title>Frigoriglobus tundricola gen. nov., sp. nov., a psychrotolerant cellulolytic planctomycete of the family Gemmataceae with two divergent copies of 16S rRNA gene.</title>
        <authorList>
            <person name="Kulichevskaya I.S."/>
            <person name="Ivanova A.A."/>
            <person name="Naumoff D.G."/>
            <person name="Beletsky A.V."/>
            <person name="Rijpstra W.I.C."/>
            <person name="Sinninghe Damste J.S."/>
            <person name="Mardanov A.V."/>
            <person name="Ravin N.V."/>
            <person name="Dedysh S.N."/>
        </authorList>
    </citation>
    <scope>NUCLEOTIDE SEQUENCE [LARGE SCALE GENOMIC DNA]</scope>
    <source>
        <strain evidence="6">PL17</strain>
    </source>
</reference>
<evidence type="ECO:0000256" key="1">
    <source>
        <dbReference type="ARBA" id="ARBA00009481"/>
    </source>
</evidence>
<dbReference type="PANTHER" id="PTHR12526">
    <property type="entry name" value="GLYCOSYLTRANSFERASE"/>
    <property type="match status" value="1"/>
</dbReference>
<proteinExistence type="inferred from homology"/>
<dbReference type="InterPro" id="IPR028098">
    <property type="entry name" value="Glyco_trans_4-like_N"/>
</dbReference>
<keyword evidence="6" id="KW-1185">Reference proteome</keyword>
<dbReference type="CDD" id="cd03811">
    <property type="entry name" value="GT4_GT28_WabH-like"/>
    <property type="match status" value="1"/>
</dbReference>
<evidence type="ECO:0000259" key="4">
    <source>
        <dbReference type="Pfam" id="PF13439"/>
    </source>
</evidence>
<dbReference type="EMBL" id="CP053452">
    <property type="protein sequence ID" value="QJW93361.1"/>
    <property type="molecule type" value="Genomic_DNA"/>
</dbReference>
<dbReference type="Pfam" id="PF13439">
    <property type="entry name" value="Glyco_transf_4"/>
    <property type="match status" value="1"/>
</dbReference>
<keyword evidence="2" id="KW-0328">Glycosyltransferase</keyword>
<evidence type="ECO:0000256" key="3">
    <source>
        <dbReference type="ARBA" id="ARBA00022679"/>
    </source>
</evidence>
<comment type="similarity">
    <text evidence="1">Belongs to the glycosyltransferase group 1 family. Glycosyltransferase 4 subfamily.</text>
</comment>
<evidence type="ECO:0000313" key="6">
    <source>
        <dbReference type="Proteomes" id="UP000503447"/>
    </source>
</evidence>